<accession>A0ABV9GWC1</accession>
<dbReference type="InterPro" id="IPR008284">
    <property type="entry name" value="MoCF_biosynth_CS"/>
</dbReference>
<dbReference type="Gene3D" id="3.40.980.10">
    <property type="entry name" value="MoaB/Mog-like domain"/>
    <property type="match status" value="1"/>
</dbReference>
<dbReference type="NCBIfam" id="NF045515">
    <property type="entry name" value="Glp_gephyrin"/>
    <property type="match status" value="1"/>
</dbReference>
<evidence type="ECO:0000259" key="7">
    <source>
        <dbReference type="SMART" id="SM00852"/>
    </source>
</evidence>
<dbReference type="SUPFAM" id="SSF63867">
    <property type="entry name" value="MoeA C-terminal domain-like"/>
    <property type="match status" value="1"/>
</dbReference>
<dbReference type="RefSeq" id="WP_377725938.1">
    <property type="nucleotide sequence ID" value="NZ_JBHSEW010000007.1"/>
</dbReference>
<dbReference type="InterPro" id="IPR005111">
    <property type="entry name" value="MoeA_C_domain_IV"/>
</dbReference>
<dbReference type="SMART" id="SM00852">
    <property type="entry name" value="MoCF_biosynth"/>
    <property type="match status" value="1"/>
</dbReference>
<gene>
    <name evidence="8" type="primary">glp</name>
    <name evidence="8" type="ORF">ACFO3A_09720</name>
</gene>
<dbReference type="InterPro" id="IPR036688">
    <property type="entry name" value="MoeA_C_domain_IV_sf"/>
</dbReference>
<comment type="similarity">
    <text evidence="3 6">Belongs to the MoeA family.</text>
</comment>
<evidence type="ECO:0000313" key="8">
    <source>
        <dbReference type="EMBL" id="MFC4622493.1"/>
    </source>
</evidence>
<dbReference type="InterPro" id="IPR005110">
    <property type="entry name" value="MoeA_linker/N"/>
</dbReference>
<dbReference type="EC" id="2.10.1.1" evidence="6"/>
<dbReference type="PROSITE" id="PS01079">
    <property type="entry name" value="MOCF_BIOSYNTHESIS_2"/>
    <property type="match status" value="1"/>
</dbReference>
<dbReference type="InterPro" id="IPR036425">
    <property type="entry name" value="MoaB/Mog-like_dom_sf"/>
</dbReference>
<dbReference type="Pfam" id="PF03453">
    <property type="entry name" value="MoeA_N"/>
    <property type="match status" value="1"/>
</dbReference>
<dbReference type="PANTHER" id="PTHR10192:SF5">
    <property type="entry name" value="GEPHYRIN"/>
    <property type="match status" value="1"/>
</dbReference>
<dbReference type="EMBL" id="JBHSEW010000007">
    <property type="protein sequence ID" value="MFC4622493.1"/>
    <property type="molecule type" value="Genomic_DNA"/>
</dbReference>
<keyword evidence="6" id="KW-0500">Molybdenum</keyword>
<comment type="catalytic activity">
    <reaction evidence="5">
        <text>adenylyl-molybdopterin + molybdate = Mo-molybdopterin + AMP + H(+)</text>
        <dbReference type="Rhea" id="RHEA:35047"/>
        <dbReference type="ChEBI" id="CHEBI:15378"/>
        <dbReference type="ChEBI" id="CHEBI:36264"/>
        <dbReference type="ChEBI" id="CHEBI:62727"/>
        <dbReference type="ChEBI" id="CHEBI:71302"/>
        <dbReference type="ChEBI" id="CHEBI:456215"/>
        <dbReference type="EC" id="2.10.1.1"/>
    </reaction>
</comment>
<reference evidence="9" key="1">
    <citation type="journal article" date="2019" name="Int. J. Syst. Evol. Microbiol.">
        <title>The Global Catalogue of Microorganisms (GCM) 10K type strain sequencing project: providing services to taxonomists for standard genome sequencing and annotation.</title>
        <authorList>
            <consortium name="The Broad Institute Genomics Platform"/>
            <consortium name="The Broad Institute Genome Sequencing Center for Infectious Disease"/>
            <person name="Wu L."/>
            <person name="Ma J."/>
        </authorList>
    </citation>
    <scope>NUCLEOTIDE SEQUENCE [LARGE SCALE GENOMIC DNA]</scope>
    <source>
        <strain evidence="9">JCM 11650</strain>
    </source>
</reference>
<dbReference type="InterPro" id="IPR001453">
    <property type="entry name" value="MoaB/Mog_dom"/>
</dbReference>
<evidence type="ECO:0000313" key="9">
    <source>
        <dbReference type="Proteomes" id="UP001595967"/>
    </source>
</evidence>
<dbReference type="InterPro" id="IPR038987">
    <property type="entry name" value="MoeA-like"/>
</dbReference>
<dbReference type="Gene3D" id="2.170.190.11">
    <property type="entry name" value="Molybdopterin biosynthesis moea protein, domain 3"/>
    <property type="match status" value="1"/>
</dbReference>
<dbReference type="PANTHER" id="PTHR10192">
    <property type="entry name" value="MOLYBDOPTERIN BIOSYNTHESIS PROTEIN"/>
    <property type="match status" value="1"/>
</dbReference>
<comment type="cofactor">
    <cofactor evidence="6">
        <name>Mg(2+)</name>
        <dbReference type="ChEBI" id="CHEBI:18420"/>
    </cofactor>
</comment>
<feature type="domain" description="MoaB/Mog" evidence="7">
    <location>
        <begin position="181"/>
        <end position="332"/>
    </location>
</feature>
<evidence type="ECO:0000256" key="1">
    <source>
        <dbReference type="ARBA" id="ARBA00002901"/>
    </source>
</evidence>
<evidence type="ECO:0000256" key="5">
    <source>
        <dbReference type="ARBA" id="ARBA00047317"/>
    </source>
</evidence>
<keyword evidence="6" id="KW-0460">Magnesium</keyword>
<dbReference type="Pfam" id="PF00994">
    <property type="entry name" value="MoCF_biosynth"/>
    <property type="match status" value="1"/>
</dbReference>
<keyword evidence="6" id="KW-0808">Transferase</keyword>
<comment type="pathway">
    <text evidence="2 6">Cofactor biosynthesis; molybdopterin biosynthesis.</text>
</comment>
<sequence length="417" mass="43440">MSAAPLTPLEDALAALLAQAQPLPGGASVDLLQADGRVLAADCIAPLQVPPLDNSAMDGYAVRSAEVSAAGTVLPVSQRIPAGQVGTALQPGTAARIFTGAPLPPGADAVVMQEECTVLADGRVRFDAAAQPGQFVRRAGQDIALGSTALQAGLRLTPAALGLAASLGLAQLPVTRQPRVALFSTGDELALPGSIAPQDLPPGHIFNSNRYVLAGLLKRWGCEVVDGGILPDDRAATHAALARAAEDCDLLVTSAGVSVGEEDHVRPVVEQLGALSLWKIAMKPGKPFAFGHLRRSGNDGNTAGQAHFIGLPGNPVSSLITVLMLLRPFVLALQGASVVQPQAHWVLADFDIRKPDSRREFLRVRRNGAGRLELFANQNSGVLTSTVWAEGLVDNPAQTLIARGDSVRFLPFSELLT</sequence>
<evidence type="ECO:0000256" key="4">
    <source>
        <dbReference type="ARBA" id="ARBA00023150"/>
    </source>
</evidence>
<protein>
    <recommendedName>
        <fullName evidence="6">Molybdopterin molybdenumtransferase</fullName>
        <ecNumber evidence="6">2.10.1.1</ecNumber>
    </recommendedName>
</protein>
<proteinExistence type="inferred from homology"/>
<dbReference type="Pfam" id="PF03454">
    <property type="entry name" value="MoeA_C"/>
    <property type="match status" value="1"/>
</dbReference>
<dbReference type="InterPro" id="IPR036135">
    <property type="entry name" value="MoeA_linker/N_sf"/>
</dbReference>
<organism evidence="8 9">
    <name type="scientific">Comamonas nitrativorans</name>
    <dbReference type="NCBI Taxonomy" id="108437"/>
    <lineage>
        <taxon>Bacteria</taxon>
        <taxon>Pseudomonadati</taxon>
        <taxon>Pseudomonadota</taxon>
        <taxon>Betaproteobacteria</taxon>
        <taxon>Burkholderiales</taxon>
        <taxon>Comamonadaceae</taxon>
        <taxon>Comamonas</taxon>
    </lineage>
</organism>
<evidence type="ECO:0000256" key="6">
    <source>
        <dbReference type="RuleBase" id="RU365090"/>
    </source>
</evidence>
<evidence type="ECO:0000256" key="2">
    <source>
        <dbReference type="ARBA" id="ARBA00005046"/>
    </source>
</evidence>
<dbReference type="SUPFAM" id="SSF63882">
    <property type="entry name" value="MoeA N-terminal region -like"/>
    <property type="match status" value="1"/>
</dbReference>
<dbReference type="Proteomes" id="UP001595967">
    <property type="component" value="Unassembled WGS sequence"/>
</dbReference>
<name>A0ABV9GWC1_9BURK</name>
<evidence type="ECO:0000256" key="3">
    <source>
        <dbReference type="ARBA" id="ARBA00010763"/>
    </source>
</evidence>
<keyword evidence="4 6" id="KW-0501">Molybdenum cofactor biosynthesis</keyword>
<keyword evidence="6" id="KW-0479">Metal-binding</keyword>
<comment type="caution">
    <text evidence="8">The sequence shown here is derived from an EMBL/GenBank/DDBJ whole genome shotgun (WGS) entry which is preliminary data.</text>
</comment>
<dbReference type="Gene3D" id="3.90.105.10">
    <property type="entry name" value="Molybdopterin biosynthesis moea protein, domain 2"/>
    <property type="match status" value="1"/>
</dbReference>
<comment type="function">
    <text evidence="1 6">Catalyzes the insertion of molybdate into adenylated molybdopterin with the concomitant release of AMP.</text>
</comment>
<dbReference type="SUPFAM" id="SSF53218">
    <property type="entry name" value="Molybdenum cofactor biosynthesis proteins"/>
    <property type="match status" value="1"/>
</dbReference>
<dbReference type="CDD" id="cd00887">
    <property type="entry name" value="MoeA"/>
    <property type="match status" value="1"/>
</dbReference>
<keyword evidence="9" id="KW-1185">Reference proteome</keyword>
<dbReference type="Gene3D" id="2.40.340.10">
    <property type="entry name" value="MoeA, C-terminal, domain IV"/>
    <property type="match status" value="1"/>
</dbReference>